<dbReference type="PANTHER" id="PTHR30330">
    <property type="entry name" value="AGSS FAMILY TRANSPORTER, SODIUM-ALANINE"/>
    <property type="match status" value="1"/>
</dbReference>
<organism evidence="8 9">
    <name type="scientific">Rotaria magnacalcarata</name>
    <dbReference type="NCBI Taxonomy" id="392030"/>
    <lineage>
        <taxon>Eukaryota</taxon>
        <taxon>Metazoa</taxon>
        <taxon>Spiralia</taxon>
        <taxon>Gnathifera</taxon>
        <taxon>Rotifera</taxon>
        <taxon>Eurotatoria</taxon>
        <taxon>Bdelloidea</taxon>
        <taxon>Philodinida</taxon>
        <taxon>Philodinidae</taxon>
        <taxon>Rotaria</taxon>
    </lineage>
</organism>
<reference evidence="8" key="1">
    <citation type="submission" date="2021-02" db="EMBL/GenBank/DDBJ databases">
        <authorList>
            <person name="Nowell W R."/>
        </authorList>
    </citation>
    <scope>NUCLEOTIDE SEQUENCE</scope>
</reference>
<feature type="transmembrane region" description="Helical" evidence="7">
    <location>
        <begin position="15"/>
        <end position="38"/>
    </location>
</feature>
<feature type="transmembrane region" description="Helical" evidence="7">
    <location>
        <begin position="205"/>
        <end position="228"/>
    </location>
</feature>
<evidence type="ECO:0000313" key="8">
    <source>
        <dbReference type="EMBL" id="CAF2028511.1"/>
    </source>
</evidence>
<feature type="transmembrane region" description="Helical" evidence="7">
    <location>
        <begin position="99"/>
        <end position="119"/>
    </location>
</feature>
<feature type="transmembrane region" description="Helical" evidence="7">
    <location>
        <begin position="240"/>
        <end position="263"/>
    </location>
</feature>
<feature type="transmembrane region" description="Helical" evidence="7">
    <location>
        <begin position="147"/>
        <end position="168"/>
    </location>
</feature>
<feature type="transmembrane region" description="Helical" evidence="7">
    <location>
        <begin position="345"/>
        <end position="370"/>
    </location>
</feature>
<name>A0A816N7I1_9BILA</name>
<evidence type="ECO:0000256" key="2">
    <source>
        <dbReference type="ARBA" id="ARBA00022448"/>
    </source>
</evidence>
<keyword evidence="4 7" id="KW-0812">Transmembrane</keyword>
<dbReference type="PANTHER" id="PTHR30330:SF3">
    <property type="entry name" value="TRANSCRIPTIONAL REGULATOR, LRP FAMILY"/>
    <property type="match status" value="1"/>
</dbReference>
<dbReference type="GO" id="GO:0005283">
    <property type="term" value="F:amino acid:sodium symporter activity"/>
    <property type="evidence" value="ECO:0007669"/>
    <property type="project" value="InterPro"/>
</dbReference>
<dbReference type="Gene3D" id="1.20.1740.10">
    <property type="entry name" value="Amino acid/polyamine transporter I"/>
    <property type="match status" value="1"/>
</dbReference>
<comment type="caution">
    <text evidence="8">The sequence shown here is derived from an EMBL/GenBank/DDBJ whole genome shotgun (WGS) entry which is preliminary data.</text>
</comment>
<keyword evidence="3" id="KW-1003">Cell membrane</keyword>
<feature type="transmembrane region" description="Helical" evidence="7">
    <location>
        <begin position="300"/>
        <end position="325"/>
    </location>
</feature>
<dbReference type="InterPro" id="IPR001463">
    <property type="entry name" value="Na/Ala_symport"/>
</dbReference>
<dbReference type="Pfam" id="PF01235">
    <property type="entry name" value="Na_Ala_symp"/>
    <property type="match status" value="1"/>
</dbReference>
<evidence type="ECO:0000256" key="3">
    <source>
        <dbReference type="ARBA" id="ARBA00022475"/>
    </source>
</evidence>
<keyword evidence="6 7" id="KW-0472">Membrane</keyword>
<gene>
    <name evidence="8" type="ORF">XDN619_LOCUS4799</name>
</gene>
<evidence type="ECO:0000256" key="6">
    <source>
        <dbReference type="ARBA" id="ARBA00023136"/>
    </source>
</evidence>
<dbReference type="Proteomes" id="UP000663887">
    <property type="component" value="Unassembled WGS sequence"/>
</dbReference>
<evidence type="ECO:0000256" key="4">
    <source>
        <dbReference type="ARBA" id="ARBA00022692"/>
    </source>
</evidence>
<dbReference type="AlphaFoldDB" id="A0A816N7I1"/>
<keyword evidence="5 7" id="KW-1133">Transmembrane helix</keyword>
<evidence type="ECO:0000256" key="5">
    <source>
        <dbReference type="ARBA" id="ARBA00022989"/>
    </source>
</evidence>
<keyword evidence="2" id="KW-0813">Transport</keyword>
<dbReference type="EMBL" id="CAJNRG010001166">
    <property type="protein sequence ID" value="CAF2028511.1"/>
    <property type="molecule type" value="Genomic_DNA"/>
</dbReference>
<feature type="transmembrane region" description="Helical" evidence="7">
    <location>
        <begin position="406"/>
        <end position="426"/>
    </location>
</feature>
<feature type="transmembrane region" description="Helical" evidence="7">
    <location>
        <begin position="382"/>
        <end position="400"/>
    </location>
</feature>
<evidence type="ECO:0000256" key="7">
    <source>
        <dbReference type="SAM" id="Phobius"/>
    </source>
</evidence>
<evidence type="ECO:0000256" key="1">
    <source>
        <dbReference type="ARBA" id="ARBA00004651"/>
    </source>
</evidence>
<dbReference type="PRINTS" id="PR00175">
    <property type="entry name" value="NAALASMPORT"/>
</dbReference>
<accession>A0A816N7I1</accession>
<comment type="subcellular location">
    <subcellularLocation>
        <location evidence="1">Cell membrane</location>
        <topology evidence="1">Multi-pass membrane protein</topology>
    </subcellularLocation>
</comment>
<feature type="transmembrane region" description="Helical" evidence="7">
    <location>
        <begin position="180"/>
        <end position="198"/>
    </location>
</feature>
<proteinExistence type="predicted"/>
<evidence type="ECO:0000313" key="9">
    <source>
        <dbReference type="Proteomes" id="UP000663887"/>
    </source>
</evidence>
<dbReference type="NCBIfam" id="TIGR00835">
    <property type="entry name" value="agcS"/>
    <property type="match status" value="1"/>
</dbReference>
<sequence>MDYLFEIIAFLNDLYWSYIGWGVICAVGLYFTIISKGLQFRAIFNFRKNIKDILLEGANKDSAGIHPIKLYFASVGGMVGLGNIVGISTALMIGGPGSIFWTVIASICGMLIKYSEIYLGVKHRVQNKDGGFDGGPMYYLRDAFKNNYVSCIVAFLICLYGVEIYQFTVLVDRIEHSFEFNRIAIILGLLTLVLYSSIGGIQRLASICTVIMPVFMLVYIFVTIYIIANNAYILPEFFSTVISSAFVGQGPIGGFVGSSMILATYHGMSKIVYSGDIGIGFDSIVQSETNIINPKKQATLAIYALFTDTIICILTNTMLGVTGAWHKLNHLNETNVVSETIANYFPYSDLFVTLLLFFAGFTTIIAYMAAGIKCAKYLNPRYGKIIYLLYAIFAFIFFCNYSSDQILIVMGLLSGILVLINVSGMIKLRKEIKF</sequence>
<protein>
    <submittedName>
        <fullName evidence="8">Uncharacterized protein</fullName>
    </submittedName>
</protein>
<dbReference type="GO" id="GO:0005886">
    <property type="term" value="C:plasma membrane"/>
    <property type="evidence" value="ECO:0007669"/>
    <property type="project" value="UniProtKB-SubCell"/>
</dbReference>
<feature type="transmembrane region" description="Helical" evidence="7">
    <location>
        <begin position="70"/>
        <end position="93"/>
    </location>
</feature>